<dbReference type="GO" id="GO:0043531">
    <property type="term" value="F:ADP binding"/>
    <property type="evidence" value="ECO:0007669"/>
    <property type="project" value="InterPro"/>
</dbReference>
<dbReference type="Gene3D" id="3.80.10.10">
    <property type="entry name" value="Ribonuclease Inhibitor"/>
    <property type="match status" value="2"/>
</dbReference>
<comment type="similarity">
    <text evidence="1">Belongs to the disease resistance NB-LRR family.</text>
</comment>
<dbReference type="SUPFAM" id="SSF52540">
    <property type="entry name" value="P-loop containing nucleoside triphosphate hydrolases"/>
    <property type="match status" value="1"/>
</dbReference>
<dbReference type="Gene3D" id="3.40.50.300">
    <property type="entry name" value="P-loop containing nucleotide triphosphate hydrolases"/>
    <property type="match status" value="1"/>
</dbReference>
<keyword evidence="5" id="KW-0067">ATP-binding</keyword>
<dbReference type="EMBL" id="BPVZ01000015">
    <property type="protein sequence ID" value="GKU99882.1"/>
    <property type="molecule type" value="Genomic_DNA"/>
</dbReference>
<evidence type="ECO:0000256" key="2">
    <source>
        <dbReference type="ARBA" id="ARBA00022737"/>
    </source>
</evidence>
<dbReference type="PANTHER" id="PTHR33463">
    <property type="entry name" value="NB-ARC DOMAIN-CONTAINING PROTEIN-RELATED"/>
    <property type="match status" value="1"/>
</dbReference>
<dbReference type="PRINTS" id="PR00364">
    <property type="entry name" value="DISEASERSIST"/>
</dbReference>
<feature type="domain" description="NB-ARC" evidence="6">
    <location>
        <begin position="161"/>
        <end position="327"/>
    </location>
</feature>
<accession>A0AAV5IL81</accession>
<evidence type="ECO:0000313" key="9">
    <source>
        <dbReference type="EMBL" id="GKU99882.1"/>
    </source>
</evidence>
<organism evidence="9 10">
    <name type="scientific">Rubroshorea leprosula</name>
    <dbReference type="NCBI Taxonomy" id="152421"/>
    <lineage>
        <taxon>Eukaryota</taxon>
        <taxon>Viridiplantae</taxon>
        <taxon>Streptophyta</taxon>
        <taxon>Embryophyta</taxon>
        <taxon>Tracheophyta</taxon>
        <taxon>Spermatophyta</taxon>
        <taxon>Magnoliopsida</taxon>
        <taxon>eudicotyledons</taxon>
        <taxon>Gunneridae</taxon>
        <taxon>Pentapetalae</taxon>
        <taxon>rosids</taxon>
        <taxon>malvids</taxon>
        <taxon>Malvales</taxon>
        <taxon>Dipterocarpaceae</taxon>
        <taxon>Rubroshorea</taxon>
    </lineage>
</organism>
<name>A0AAV5IL81_9ROSI</name>
<dbReference type="AlphaFoldDB" id="A0AAV5IL81"/>
<dbReference type="Proteomes" id="UP001054252">
    <property type="component" value="Unassembled WGS sequence"/>
</dbReference>
<keyword evidence="2" id="KW-0677">Repeat</keyword>
<evidence type="ECO:0008006" key="11">
    <source>
        <dbReference type="Google" id="ProtNLM"/>
    </source>
</evidence>
<dbReference type="PANTHER" id="PTHR33463:SF81">
    <property type="entry name" value="DISEASE RESISTANCE PROTEIN RPS2-LIKE"/>
    <property type="match status" value="1"/>
</dbReference>
<evidence type="ECO:0000313" key="10">
    <source>
        <dbReference type="Proteomes" id="UP001054252"/>
    </source>
</evidence>
<dbReference type="SUPFAM" id="SSF52058">
    <property type="entry name" value="L domain-like"/>
    <property type="match status" value="1"/>
</dbReference>
<dbReference type="InterPro" id="IPR032675">
    <property type="entry name" value="LRR_dom_sf"/>
</dbReference>
<protein>
    <recommendedName>
        <fullName evidence="11">AAA+ ATPase domain-containing protein</fullName>
    </recommendedName>
</protein>
<keyword evidence="3" id="KW-0547">Nucleotide-binding</keyword>
<evidence type="ECO:0000256" key="5">
    <source>
        <dbReference type="ARBA" id="ARBA00022840"/>
    </source>
</evidence>
<dbReference type="GO" id="GO:0006952">
    <property type="term" value="P:defense response"/>
    <property type="evidence" value="ECO:0007669"/>
    <property type="project" value="UniProtKB-KW"/>
</dbReference>
<dbReference type="InterPro" id="IPR002182">
    <property type="entry name" value="NB-ARC"/>
</dbReference>
<reference evidence="9 10" key="1">
    <citation type="journal article" date="2021" name="Commun. Biol.">
        <title>The genome of Shorea leprosula (Dipterocarpaceae) highlights the ecological relevance of drought in aseasonal tropical rainforests.</title>
        <authorList>
            <person name="Ng K.K.S."/>
            <person name="Kobayashi M.J."/>
            <person name="Fawcett J.A."/>
            <person name="Hatakeyama M."/>
            <person name="Paape T."/>
            <person name="Ng C.H."/>
            <person name="Ang C.C."/>
            <person name="Tnah L.H."/>
            <person name="Lee C.T."/>
            <person name="Nishiyama T."/>
            <person name="Sese J."/>
            <person name="O'Brien M.J."/>
            <person name="Copetti D."/>
            <person name="Mohd Noor M.I."/>
            <person name="Ong R.C."/>
            <person name="Putra M."/>
            <person name="Sireger I.Z."/>
            <person name="Indrioko S."/>
            <person name="Kosugi Y."/>
            <person name="Izuno A."/>
            <person name="Isagi Y."/>
            <person name="Lee S.L."/>
            <person name="Shimizu K.K."/>
        </authorList>
    </citation>
    <scope>NUCLEOTIDE SEQUENCE [LARGE SCALE GENOMIC DNA]</scope>
    <source>
        <strain evidence="9">214</strain>
    </source>
</reference>
<dbReference type="InterPro" id="IPR042197">
    <property type="entry name" value="Apaf_helical"/>
</dbReference>
<dbReference type="InterPro" id="IPR055414">
    <property type="entry name" value="LRR_R13L4/SHOC2-like"/>
</dbReference>
<sequence length="992" mass="112461">MDFLHSVLSDGSGSLMSDGIKAVVNYLNEQRIEPEDYSKLLKDAAKMLLALRDDNEQKIKRFQNHTRRTSRFYNEWHIRVPRIVSDLEKLQTECEKHRNLLEDCSIRSILHEKVRSYLDRVDRFLEQGKFTEEFLVDQPPEPVVMIDSVPDITKFATLKRPLEDILSLLSDEEVKTVVIWGPLGVGKTTIMQYLNNQEEVAGRFQIVIWIKLSEERTMEKLQMGIASRLNLNLQGTETDREVARRISEKLKATKYLILLDDVRGVINQDQLKDIGVPDNKLNGSKVVLTTEKLRLCCGMESISEIEVKRLTQSEALEMFKQIVTDKKFKIPGIKQHAELVAEECGGLPLMIKIVASYFKFKVCAAEWRNGLRELRKGLTAGITGLTEIHESLKCCYDDLEDEKKRCLLYTALHPADTMISSDYLVVCWAVEKLCGNIVHNGSFYSACDKGYDILGHLINVSLLQADKRMGSVTVNKVVRQVALRISSQDHAGEFLIGDETETSPASHMNNDWEQATRIFMIDVDAKLEHLPRSPTCSMLLSLLLQKNPDLKAIPPLFFETMERLLVLNLCQTGITSLPDSFKKLIGLKALFLNDCESFSTLPSQIAQLCHLEVFDIRGCKVIFIPSSIKKLGQLRCFRVSYYKPVMRNGYGGKKTHYNVISKLIKLEELVIDVLSYDQWCTEARNVIQQVASLKNLTSLKMCFPKPEDLRTLMERRQECQVCQPLSSFQFSIGSQNSHPKILDYFNHPIERYLGYNYNGHHNGSTIYNGFPTTDALDLSCNNNIPCFSDFIQAQGLNGVFGCLVEQCNNMETIINGNNAGGRDILPSLQQLHLRNLTHLKSIFAGPLSGGSLSELQTLVVKSCPKLTEISSNGLIQQLPQLLKLTVESCDDITQLIKGYGGSGSMSSLEVLELVDMKKLKNICADESLAWPKLKELRIVQCNELKELPFNKENAAWLKLIRGQQAWWNDLPNNEFKRHFQSSGILRFEAGSD</sequence>
<keyword evidence="4" id="KW-0611">Plant defense</keyword>
<dbReference type="Pfam" id="PF00931">
    <property type="entry name" value="NB-ARC"/>
    <property type="match status" value="1"/>
</dbReference>
<comment type="caution">
    <text evidence="9">The sequence shown here is derived from an EMBL/GenBank/DDBJ whole genome shotgun (WGS) entry which is preliminary data.</text>
</comment>
<dbReference type="Pfam" id="PF23598">
    <property type="entry name" value="LRR_14"/>
    <property type="match status" value="1"/>
</dbReference>
<evidence type="ECO:0000256" key="4">
    <source>
        <dbReference type="ARBA" id="ARBA00022821"/>
    </source>
</evidence>
<gene>
    <name evidence="9" type="ORF">SLEP1_g12662</name>
</gene>
<proteinExistence type="inferred from homology"/>
<keyword evidence="10" id="KW-1185">Reference proteome</keyword>
<dbReference type="InterPro" id="IPR027417">
    <property type="entry name" value="P-loop_NTPase"/>
</dbReference>
<dbReference type="GO" id="GO:0005524">
    <property type="term" value="F:ATP binding"/>
    <property type="evidence" value="ECO:0007669"/>
    <property type="project" value="UniProtKB-KW"/>
</dbReference>
<evidence type="ECO:0000256" key="3">
    <source>
        <dbReference type="ARBA" id="ARBA00022741"/>
    </source>
</evidence>
<dbReference type="InterPro" id="IPR057135">
    <property type="entry name" value="At4g27190-like_LRR"/>
</dbReference>
<evidence type="ECO:0000259" key="7">
    <source>
        <dbReference type="Pfam" id="PF23247"/>
    </source>
</evidence>
<dbReference type="Gene3D" id="1.10.8.430">
    <property type="entry name" value="Helical domain of apoptotic protease-activating factors"/>
    <property type="match status" value="1"/>
</dbReference>
<evidence type="ECO:0000259" key="6">
    <source>
        <dbReference type="Pfam" id="PF00931"/>
    </source>
</evidence>
<dbReference type="Pfam" id="PF23247">
    <property type="entry name" value="LRR_RPS2"/>
    <property type="match status" value="1"/>
</dbReference>
<evidence type="ECO:0000259" key="8">
    <source>
        <dbReference type="Pfam" id="PF23598"/>
    </source>
</evidence>
<dbReference type="InterPro" id="IPR050905">
    <property type="entry name" value="Plant_NBS-LRR"/>
</dbReference>
<feature type="domain" description="Disease resistance protein At4g27190-like leucine-rich repeats" evidence="7">
    <location>
        <begin position="804"/>
        <end position="890"/>
    </location>
</feature>
<evidence type="ECO:0000256" key="1">
    <source>
        <dbReference type="ARBA" id="ARBA00008894"/>
    </source>
</evidence>
<feature type="domain" description="Disease resistance R13L4/SHOC-2-like LRR" evidence="8">
    <location>
        <begin position="561"/>
        <end position="707"/>
    </location>
</feature>